<organism evidence="3 4">
    <name type="scientific">Kribbella hippodromi</name>
    <dbReference type="NCBI Taxonomy" id="434347"/>
    <lineage>
        <taxon>Bacteria</taxon>
        <taxon>Bacillati</taxon>
        <taxon>Actinomycetota</taxon>
        <taxon>Actinomycetes</taxon>
        <taxon>Propionibacteriales</taxon>
        <taxon>Kribbellaceae</taxon>
        <taxon>Kribbella</taxon>
    </lineage>
</organism>
<evidence type="ECO:0000313" key="3">
    <source>
        <dbReference type="EMBL" id="GAA1608702.1"/>
    </source>
</evidence>
<dbReference type="Pfam" id="PF01145">
    <property type="entry name" value="Band_7"/>
    <property type="match status" value="1"/>
</dbReference>
<feature type="domain" description="Band 7" evidence="2">
    <location>
        <begin position="35"/>
        <end position="139"/>
    </location>
</feature>
<keyword evidence="4" id="KW-1185">Reference proteome</keyword>
<keyword evidence="1" id="KW-1133">Transmembrane helix</keyword>
<feature type="transmembrane region" description="Helical" evidence="1">
    <location>
        <begin position="7"/>
        <end position="29"/>
    </location>
</feature>
<sequence length="181" mass="19571">MRFATTVLWAGDAAASYPLIVLLVLALAAAVEPRVVPRDRWLVVLRSGVVRRVLATGVSVRIPLLESYVWIARGRTRRPLSVTARTGDGVEVHVAAETTIEVVDPLAAIRVSLTPVELALDETERALRRLIAQHDVVSLAALRTCALTIDVPGVLIGELDLGKAEFELTPQAIRSVADQTK</sequence>
<keyword evidence="1" id="KW-0472">Membrane</keyword>
<proteinExistence type="predicted"/>
<evidence type="ECO:0000313" key="4">
    <source>
        <dbReference type="Proteomes" id="UP001501705"/>
    </source>
</evidence>
<dbReference type="Proteomes" id="UP001501705">
    <property type="component" value="Unassembled WGS sequence"/>
</dbReference>
<dbReference type="RefSeq" id="WP_344241712.1">
    <property type="nucleotide sequence ID" value="NZ_BAAAPH010000051.1"/>
</dbReference>
<evidence type="ECO:0000259" key="2">
    <source>
        <dbReference type="Pfam" id="PF01145"/>
    </source>
</evidence>
<protein>
    <recommendedName>
        <fullName evidence="2">Band 7 domain-containing protein</fullName>
    </recommendedName>
</protein>
<accession>A0ABN2EK62</accession>
<comment type="caution">
    <text evidence="3">The sequence shown here is derived from an EMBL/GenBank/DDBJ whole genome shotgun (WGS) entry which is preliminary data.</text>
</comment>
<keyword evidence="1" id="KW-0812">Transmembrane</keyword>
<dbReference type="EMBL" id="BAAAPH010000051">
    <property type="protein sequence ID" value="GAA1608702.1"/>
    <property type="molecule type" value="Genomic_DNA"/>
</dbReference>
<dbReference type="InterPro" id="IPR001107">
    <property type="entry name" value="Band_7"/>
</dbReference>
<gene>
    <name evidence="3" type="ORF">GCM10009804_75410</name>
</gene>
<evidence type="ECO:0000256" key="1">
    <source>
        <dbReference type="SAM" id="Phobius"/>
    </source>
</evidence>
<reference evidence="3 4" key="1">
    <citation type="journal article" date="2019" name="Int. J. Syst. Evol. Microbiol.">
        <title>The Global Catalogue of Microorganisms (GCM) 10K type strain sequencing project: providing services to taxonomists for standard genome sequencing and annotation.</title>
        <authorList>
            <consortium name="The Broad Institute Genomics Platform"/>
            <consortium name="The Broad Institute Genome Sequencing Center for Infectious Disease"/>
            <person name="Wu L."/>
            <person name="Ma J."/>
        </authorList>
    </citation>
    <scope>NUCLEOTIDE SEQUENCE [LARGE SCALE GENOMIC DNA]</scope>
    <source>
        <strain evidence="3 4">JCM 15572</strain>
    </source>
</reference>
<name>A0ABN2EK62_9ACTN</name>